<evidence type="ECO:0000313" key="2">
    <source>
        <dbReference type="Proteomes" id="UP000255102"/>
    </source>
</evidence>
<name>A0A378PJL5_9GAMM</name>
<evidence type="ECO:0000313" key="1">
    <source>
        <dbReference type="EMBL" id="STY86310.1"/>
    </source>
</evidence>
<dbReference type="EMBL" id="UGPW01000001">
    <property type="protein sequence ID" value="STY86310.1"/>
    <property type="molecule type" value="Genomic_DNA"/>
</dbReference>
<dbReference type="Pfam" id="PF05939">
    <property type="entry name" value="Phage_min_tail"/>
    <property type="match status" value="1"/>
</dbReference>
<dbReference type="RefSeq" id="WP_084260554.1">
    <property type="nucleotide sequence ID" value="NZ_CP011158.1"/>
</dbReference>
<sequence>MADNLKTFTWKMNMGASANTRHAVSKTQFGDGYAQRVSFGINNKRTDWSGGKTGDWATVIKPIIAFLDDHKGVVPFLWTDPHGQTNKYVCQDYEVSQRKGNFWQISLKFEQVF</sequence>
<dbReference type="InterPro" id="IPR010265">
    <property type="entry name" value="Phage_lambda_TipM"/>
</dbReference>
<dbReference type="Proteomes" id="UP000255102">
    <property type="component" value="Unassembled WGS sequence"/>
</dbReference>
<gene>
    <name evidence="1" type="ORF">NCTC11227_00289</name>
</gene>
<reference evidence="1 2" key="1">
    <citation type="submission" date="2018-06" db="EMBL/GenBank/DDBJ databases">
        <authorList>
            <consortium name="Pathogen Informatics"/>
            <person name="Doyle S."/>
        </authorList>
    </citation>
    <scope>NUCLEOTIDE SEQUENCE [LARGE SCALE GENOMIC DNA]</scope>
    <source>
        <strain evidence="1 2">NCTC11227</strain>
    </source>
</reference>
<accession>A0A378PJL5</accession>
<protein>
    <submittedName>
        <fullName evidence="1">Phage-related protein</fullName>
    </submittedName>
</protein>
<dbReference type="AlphaFoldDB" id="A0A378PJL5"/>
<organism evidence="1 2">
    <name type="scientific">Moraxella ovis</name>
    <dbReference type="NCBI Taxonomy" id="29433"/>
    <lineage>
        <taxon>Bacteria</taxon>
        <taxon>Pseudomonadati</taxon>
        <taxon>Pseudomonadota</taxon>
        <taxon>Gammaproteobacteria</taxon>
        <taxon>Moraxellales</taxon>
        <taxon>Moraxellaceae</taxon>
        <taxon>Moraxella</taxon>
    </lineage>
</organism>
<dbReference type="STRING" id="29433.MOVS_01380"/>
<proteinExistence type="predicted"/>